<keyword evidence="4" id="KW-1003">Cell membrane</keyword>
<accession>A0A9E7AFY2</accession>
<dbReference type="PROSITE" id="PS50893">
    <property type="entry name" value="ABC_TRANSPORTER_2"/>
    <property type="match status" value="2"/>
</dbReference>
<dbReference type="AlphaFoldDB" id="A0A9E7AFY2"/>
<evidence type="ECO:0000256" key="8">
    <source>
        <dbReference type="ARBA" id="ARBA00023136"/>
    </source>
</evidence>
<name>A0A9E7AFY2_9ACTN</name>
<dbReference type="InterPro" id="IPR003439">
    <property type="entry name" value="ABC_transporter-like_ATP-bd"/>
</dbReference>
<dbReference type="FunFam" id="3.40.50.300:FF:000224">
    <property type="entry name" value="Energy-coupling factor transporter ATP-binding protein EcfA"/>
    <property type="match status" value="2"/>
</dbReference>
<keyword evidence="3" id="KW-0813">Transport</keyword>
<dbReference type="GO" id="GO:0043190">
    <property type="term" value="C:ATP-binding cassette (ABC) transporter complex"/>
    <property type="evidence" value="ECO:0007669"/>
    <property type="project" value="TreeGrafter"/>
</dbReference>
<keyword evidence="5" id="KW-0547">Nucleotide-binding</keyword>
<keyword evidence="6" id="KW-0067">ATP-binding</keyword>
<feature type="domain" description="ABC transporter" evidence="9">
    <location>
        <begin position="4"/>
        <end position="244"/>
    </location>
</feature>
<evidence type="ECO:0000256" key="6">
    <source>
        <dbReference type="ARBA" id="ARBA00022840"/>
    </source>
</evidence>
<dbReference type="NCBIfam" id="NF010167">
    <property type="entry name" value="PRK13648.1"/>
    <property type="match status" value="2"/>
</dbReference>
<dbReference type="GO" id="GO:0016887">
    <property type="term" value="F:ATP hydrolysis activity"/>
    <property type="evidence" value="ECO:0007669"/>
    <property type="project" value="InterPro"/>
</dbReference>
<dbReference type="EMBL" id="CP097092">
    <property type="protein sequence ID" value="UQF78786.1"/>
    <property type="molecule type" value="Genomic_DNA"/>
</dbReference>
<evidence type="ECO:0000256" key="4">
    <source>
        <dbReference type="ARBA" id="ARBA00022475"/>
    </source>
</evidence>
<gene>
    <name evidence="10" type="ORF">M3I19_03760</name>
</gene>
<dbReference type="Pfam" id="PF00005">
    <property type="entry name" value="ABC_tran"/>
    <property type="match status" value="2"/>
</dbReference>
<evidence type="ECO:0000256" key="1">
    <source>
        <dbReference type="ARBA" id="ARBA00004236"/>
    </source>
</evidence>
<comment type="similarity">
    <text evidence="2">Belongs to the ABC transporter superfamily.</text>
</comment>
<dbReference type="InterPro" id="IPR027417">
    <property type="entry name" value="P-loop_NTPase"/>
</dbReference>
<evidence type="ECO:0000256" key="7">
    <source>
        <dbReference type="ARBA" id="ARBA00022967"/>
    </source>
</evidence>
<sequence>MSIIEVQSVSYSYPDSSARALNELSLSVQEGDFVGIVGPSGAGKSTLALALSGAIPHHFRGNFFGKILVDGMDTCTVALTDISKIVGSITQDINAQMVASIVEDELLFGLENFAVPHAEIPERITYALETVGIANLRFREIASLSGGQKQKVAIAALLALQPQVMVLDEPTAALDPTSSELIFQTLSELNKTKGITVVVIEQKVGLLAKYCSKIAVMDKGSICAYGSGEEVFSQVDLLQEVGVDVPRCVRVSKGVHELSHQSEYAHLLSEADRAVCDETALSVQSAAKQLACCVGALQHRSISLTEGSQPLATNDVELAGETYLPKIDGPVIAESSGPFDRIGVLQDAEQPSVQSVLDVIDATFKYQDSTDGVERVSLSLHPGELVALVGQNGAGKTTLTKLVNGLLRPRSGDIHIKGSSCKDWKTSQIAQHVSTLFQNPDYQICKESVLEEIAFGLELKAVSAEDARKKALEVIDRMGLDADASPFMLSRGQRQMVALASVVACEPDILVLDEPTSGLDYKECMQVMNMVKSLCEKGCAVLMVCHDMEVVLDFATRIVVMAHGSVLDDGEVTQIFSTDEVLKEAYVEAPQMIQLSKLVGAHVDPSFAGLNSASEVLEALQHQFEIARIAATLNGKEAPRG</sequence>
<keyword evidence="8" id="KW-0472">Membrane</keyword>
<dbReference type="PANTHER" id="PTHR43553">
    <property type="entry name" value="HEAVY METAL TRANSPORTER"/>
    <property type="match status" value="1"/>
</dbReference>
<protein>
    <submittedName>
        <fullName evidence="10">Energy-coupling factor transporter ATPase</fullName>
    </submittedName>
</protein>
<dbReference type="InterPro" id="IPR017871">
    <property type="entry name" value="ABC_transporter-like_CS"/>
</dbReference>
<dbReference type="GO" id="GO:0042626">
    <property type="term" value="F:ATPase-coupled transmembrane transporter activity"/>
    <property type="evidence" value="ECO:0007669"/>
    <property type="project" value="TreeGrafter"/>
</dbReference>
<reference evidence="10" key="1">
    <citation type="submission" date="2022-05" db="EMBL/GenBank/DDBJ databases">
        <title>Using nanopore sequencing to obtain complete genomes from saliva samples.</title>
        <authorList>
            <person name="Baker J.L."/>
        </authorList>
    </citation>
    <scope>NUCLEOTIDE SEQUENCE</scope>
    <source>
        <strain evidence="10">JCVI-JB-Lp32</strain>
    </source>
</reference>
<dbReference type="Proteomes" id="UP000831562">
    <property type="component" value="Chromosome"/>
</dbReference>
<dbReference type="CDD" id="cd03225">
    <property type="entry name" value="ABC_cobalt_CbiO_domain1"/>
    <property type="match status" value="2"/>
</dbReference>
<dbReference type="GO" id="GO:0005524">
    <property type="term" value="F:ATP binding"/>
    <property type="evidence" value="ECO:0007669"/>
    <property type="project" value="UniProtKB-KW"/>
</dbReference>
<evidence type="ECO:0000256" key="3">
    <source>
        <dbReference type="ARBA" id="ARBA00022448"/>
    </source>
</evidence>
<dbReference type="InterPro" id="IPR015856">
    <property type="entry name" value="ABC_transpr_CbiO/EcfA_su"/>
</dbReference>
<comment type="subcellular location">
    <subcellularLocation>
        <location evidence="1">Cell membrane</location>
    </subcellularLocation>
</comment>
<dbReference type="SUPFAM" id="SSF52540">
    <property type="entry name" value="P-loop containing nucleoside triphosphate hydrolases"/>
    <property type="match status" value="2"/>
</dbReference>
<feature type="domain" description="ABC transporter" evidence="9">
    <location>
        <begin position="357"/>
        <end position="588"/>
    </location>
</feature>
<evidence type="ECO:0000256" key="2">
    <source>
        <dbReference type="ARBA" id="ARBA00005417"/>
    </source>
</evidence>
<evidence type="ECO:0000259" key="9">
    <source>
        <dbReference type="PROSITE" id="PS50893"/>
    </source>
</evidence>
<dbReference type="PROSITE" id="PS00211">
    <property type="entry name" value="ABC_TRANSPORTER_1"/>
    <property type="match status" value="1"/>
</dbReference>
<dbReference type="SMART" id="SM00382">
    <property type="entry name" value="AAA"/>
    <property type="match status" value="2"/>
</dbReference>
<proteinExistence type="inferred from homology"/>
<evidence type="ECO:0000313" key="11">
    <source>
        <dbReference type="Proteomes" id="UP000831562"/>
    </source>
</evidence>
<evidence type="ECO:0000313" key="10">
    <source>
        <dbReference type="EMBL" id="UQF78786.1"/>
    </source>
</evidence>
<dbReference type="Gene3D" id="3.40.50.300">
    <property type="entry name" value="P-loop containing nucleotide triphosphate hydrolases"/>
    <property type="match status" value="2"/>
</dbReference>
<dbReference type="InterPro" id="IPR050095">
    <property type="entry name" value="ECF_ABC_transporter_ATP-bd"/>
</dbReference>
<organism evidence="10 11">
    <name type="scientific">Lancefieldella parvula</name>
    <dbReference type="NCBI Taxonomy" id="1382"/>
    <lineage>
        <taxon>Bacteria</taxon>
        <taxon>Bacillati</taxon>
        <taxon>Actinomycetota</taxon>
        <taxon>Coriobacteriia</taxon>
        <taxon>Coriobacteriales</taxon>
        <taxon>Atopobiaceae</taxon>
        <taxon>Lancefieldella</taxon>
    </lineage>
</organism>
<keyword evidence="7" id="KW-1278">Translocase</keyword>
<evidence type="ECO:0000256" key="5">
    <source>
        <dbReference type="ARBA" id="ARBA00022741"/>
    </source>
</evidence>
<dbReference type="InterPro" id="IPR003593">
    <property type="entry name" value="AAA+_ATPase"/>
</dbReference>